<proteinExistence type="predicted"/>
<dbReference type="Pfam" id="PF19371">
    <property type="entry name" value="DUF5946"/>
    <property type="match status" value="1"/>
</dbReference>
<evidence type="ECO:0000256" key="1">
    <source>
        <dbReference type="SAM" id="MobiDB-lite"/>
    </source>
</evidence>
<dbReference type="InterPro" id="IPR045990">
    <property type="entry name" value="DUF5946"/>
</dbReference>
<accession>A0A495JNN4</accession>
<dbReference type="OrthoDB" id="3427046at2"/>
<name>A0A495JNN4_9ACTN</name>
<protein>
    <submittedName>
        <fullName evidence="2">Uncharacterized protein</fullName>
    </submittedName>
</protein>
<dbReference type="AlphaFoldDB" id="A0A495JNN4"/>
<evidence type="ECO:0000313" key="2">
    <source>
        <dbReference type="EMBL" id="RKR89984.1"/>
    </source>
</evidence>
<reference evidence="2 3" key="1">
    <citation type="submission" date="2018-10" db="EMBL/GenBank/DDBJ databases">
        <title>Sequencing the genomes of 1000 actinobacteria strains.</title>
        <authorList>
            <person name="Klenk H.-P."/>
        </authorList>
    </citation>
    <scope>NUCLEOTIDE SEQUENCE [LARGE SCALE GENOMIC DNA]</scope>
    <source>
        <strain evidence="2 3">DSM 45175</strain>
    </source>
</reference>
<organism evidence="2 3">
    <name type="scientific">Micromonospora pisi</name>
    <dbReference type="NCBI Taxonomy" id="589240"/>
    <lineage>
        <taxon>Bacteria</taxon>
        <taxon>Bacillati</taxon>
        <taxon>Actinomycetota</taxon>
        <taxon>Actinomycetes</taxon>
        <taxon>Micromonosporales</taxon>
        <taxon>Micromonosporaceae</taxon>
        <taxon>Micromonospora</taxon>
    </lineage>
</organism>
<gene>
    <name evidence="2" type="ORF">BDK92_4348</name>
</gene>
<evidence type="ECO:0000313" key="3">
    <source>
        <dbReference type="Proteomes" id="UP000277671"/>
    </source>
</evidence>
<keyword evidence="3" id="KW-1185">Reference proteome</keyword>
<comment type="caution">
    <text evidence="2">The sequence shown here is derived from an EMBL/GenBank/DDBJ whole genome shotgun (WGS) entry which is preliminary data.</text>
</comment>
<dbReference type="Proteomes" id="UP000277671">
    <property type="component" value="Unassembled WGS sequence"/>
</dbReference>
<feature type="compositionally biased region" description="Basic residues" evidence="1">
    <location>
        <begin position="85"/>
        <end position="94"/>
    </location>
</feature>
<dbReference type="EMBL" id="RBKT01000001">
    <property type="protein sequence ID" value="RKR89984.1"/>
    <property type="molecule type" value="Genomic_DNA"/>
</dbReference>
<feature type="region of interest" description="Disordered" evidence="1">
    <location>
        <begin position="85"/>
        <end position="112"/>
    </location>
</feature>
<dbReference type="RefSeq" id="WP_121158344.1">
    <property type="nucleotide sequence ID" value="NZ_RBKT01000001.1"/>
</dbReference>
<sequence>MVTCAQCGAPGSEAYCDELFQRLLALDHSRQPPWGPLHGVAVACFFLQHPDHRLAPADTDGARELVHAYLDGGQRAVDAFVERARRRNSHRGQHRQGGDQRPRPVTAPSILPDAAPRAFATTIVDVSAGGDFPARTYEKLVLSWAEATVAARPRTANRDPGPQQVGD</sequence>